<feature type="binding site" evidence="4">
    <location>
        <begin position="126"/>
        <end position="129"/>
    </location>
    <ligand>
        <name>GTP</name>
        <dbReference type="ChEBI" id="CHEBI:37565"/>
    </ligand>
</feature>
<dbReference type="SUPFAM" id="SSF52540">
    <property type="entry name" value="P-loop containing nucleoside triphosphate hydrolases"/>
    <property type="match status" value="1"/>
</dbReference>
<evidence type="ECO:0000313" key="7">
    <source>
        <dbReference type="EMBL" id="EAR84254.1"/>
    </source>
</evidence>
<comment type="similarity">
    <text evidence="1 6">Belongs to the small GTPase superfamily. Arf family.</text>
</comment>
<dbReference type="CDD" id="cd00878">
    <property type="entry name" value="Arf_Arl"/>
    <property type="match status" value="1"/>
</dbReference>
<dbReference type="SMART" id="SM00178">
    <property type="entry name" value="SAR"/>
    <property type="match status" value="1"/>
</dbReference>
<dbReference type="PROSITE" id="PS51419">
    <property type="entry name" value="RAB"/>
    <property type="match status" value="1"/>
</dbReference>
<dbReference type="GO" id="GO:0003924">
    <property type="term" value="F:GTPase activity"/>
    <property type="evidence" value="ECO:0007669"/>
    <property type="project" value="InterPro"/>
</dbReference>
<evidence type="ECO:0000256" key="4">
    <source>
        <dbReference type="PIRSR" id="PIRSR606689-1"/>
    </source>
</evidence>
<dbReference type="OrthoDB" id="2011769at2759"/>
<dbReference type="GeneID" id="7836242"/>
<evidence type="ECO:0000256" key="3">
    <source>
        <dbReference type="ARBA" id="ARBA00023134"/>
    </source>
</evidence>
<organism evidence="7 8">
    <name type="scientific">Tetrahymena thermophila (strain SB210)</name>
    <dbReference type="NCBI Taxonomy" id="312017"/>
    <lineage>
        <taxon>Eukaryota</taxon>
        <taxon>Sar</taxon>
        <taxon>Alveolata</taxon>
        <taxon>Ciliophora</taxon>
        <taxon>Intramacronucleata</taxon>
        <taxon>Oligohymenophorea</taxon>
        <taxon>Hymenostomatida</taxon>
        <taxon>Tetrahymenina</taxon>
        <taxon>Tetrahymenidae</taxon>
        <taxon>Tetrahymena</taxon>
    </lineage>
</organism>
<dbReference type="InterPro" id="IPR027417">
    <property type="entry name" value="P-loop_NTPase"/>
</dbReference>
<dbReference type="SMART" id="SM00177">
    <property type="entry name" value="ARF"/>
    <property type="match status" value="1"/>
</dbReference>
<feature type="binding site" evidence="4">
    <location>
        <begin position="24"/>
        <end position="31"/>
    </location>
    <ligand>
        <name>GTP</name>
        <dbReference type="ChEBI" id="CHEBI:37565"/>
    </ligand>
</feature>
<dbReference type="Pfam" id="PF00025">
    <property type="entry name" value="Arf"/>
    <property type="match status" value="1"/>
</dbReference>
<keyword evidence="3 4" id="KW-0342">GTP-binding</keyword>
<dbReference type="GO" id="GO:0005525">
    <property type="term" value="F:GTP binding"/>
    <property type="evidence" value="ECO:0007669"/>
    <property type="project" value="UniProtKB-KW"/>
</dbReference>
<dbReference type="InParanoid" id="Q22FX2"/>
<reference evidence="8" key="1">
    <citation type="journal article" date="2006" name="PLoS Biol.">
        <title>Macronuclear genome sequence of the ciliate Tetrahymena thermophila, a model eukaryote.</title>
        <authorList>
            <person name="Eisen J.A."/>
            <person name="Coyne R.S."/>
            <person name="Wu M."/>
            <person name="Wu D."/>
            <person name="Thiagarajan M."/>
            <person name="Wortman J.R."/>
            <person name="Badger J.H."/>
            <person name="Ren Q."/>
            <person name="Amedeo P."/>
            <person name="Jones K.M."/>
            <person name="Tallon L.J."/>
            <person name="Delcher A.L."/>
            <person name="Salzberg S.L."/>
            <person name="Silva J.C."/>
            <person name="Haas B.J."/>
            <person name="Majoros W.H."/>
            <person name="Farzad M."/>
            <person name="Carlton J.M."/>
            <person name="Smith R.K. Jr."/>
            <person name="Garg J."/>
            <person name="Pearlman R.E."/>
            <person name="Karrer K.M."/>
            <person name="Sun L."/>
            <person name="Manning G."/>
            <person name="Elde N.C."/>
            <person name="Turkewitz A.P."/>
            <person name="Asai D.J."/>
            <person name="Wilkes D.E."/>
            <person name="Wang Y."/>
            <person name="Cai H."/>
            <person name="Collins K."/>
            <person name="Stewart B.A."/>
            <person name="Lee S.R."/>
            <person name="Wilamowska K."/>
            <person name="Weinberg Z."/>
            <person name="Ruzzo W.L."/>
            <person name="Wloga D."/>
            <person name="Gaertig J."/>
            <person name="Frankel J."/>
            <person name="Tsao C.-C."/>
            <person name="Gorovsky M.A."/>
            <person name="Keeling P.J."/>
            <person name="Waller R.F."/>
            <person name="Patron N.J."/>
            <person name="Cherry J.M."/>
            <person name="Stover N.A."/>
            <person name="Krieger C.J."/>
            <person name="del Toro C."/>
            <person name="Ryder H.F."/>
            <person name="Williamson S.C."/>
            <person name="Barbeau R.A."/>
            <person name="Hamilton E.P."/>
            <person name="Orias E."/>
        </authorList>
    </citation>
    <scope>NUCLEOTIDE SEQUENCE [LARGE SCALE GENOMIC DNA]</scope>
    <source>
        <strain evidence="8">SB210</strain>
    </source>
</reference>
<dbReference type="Gene3D" id="3.40.50.300">
    <property type="entry name" value="P-loop containing nucleotide triphosphate hydrolases"/>
    <property type="match status" value="1"/>
</dbReference>
<dbReference type="FunFam" id="3.40.50.300:FF:001166">
    <property type="entry name" value="ADP-ribosylation factor D"/>
    <property type="match status" value="1"/>
</dbReference>
<evidence type="ECO:0000256" key="2">
    <source>
        <dbReference type="ARBA" id="ARBA00022741"/>
    </source>
</evidence>
<dbReference type="STRING" id="312017.Q22FX2"/>
<sequence length="186" mass="21692">MGQQIQKAIAFVKQPQKRSVCIFGLDQAGKTTILYYMKDNKIVATTSQARFNFEVFQYQDIQFKVCDLQYNQNMRLIYHHYYSNCDAIVFVIDSSDSQRFNQAKEILEFLYQDQILKNIPLLVLANKQDIAVLSIQQIQEDLQLNQIQNIQNWHIQGCSSITGQGIKEGFNWLVNIFNSNPKNKKK</sequence>
<dbReference type="PROSITE" id="PS51417">
    <property type="entry name" value="ARF"/>
    <property type="match status" value="1"/>
</dbReference>
<protein>
    <submittedName>
        <fullName evidence="7">ADP-ribosylation factor 1, putative</fullName>
    </submittedName>
</protein>
<keyword evidence="5" id="KW-0479">Metal-binding</keyword>
<dbReference type="InterPro" id="IPR006689">
    <property type="entry name" value="Small_GTPase_ARF/SAR"/>
</dbReference>
<dbReference type="InterPro" id="IPR005225">
    <property type="entry name" value="Small_GTP-bd"/>
</dbReference>
<dbReference type="KEGG" id="tet:TTHERM_00721870"/>
<dbReference type="RefSeq" id="XP_001031917.1">
    <property type="nucleotide sequence ID" value="XM_001031917.2"/>
</dbReference>
<accession>Q22FX2</accession>
<proteinExistence type="inferred from homology"/>
<dbReference type="PANTHER" id="PTHR11711">
    <property type="entry name" value="ADP RIBOSYLATION FACTOR-RELATED"/>
    <property type="match status" value="1"/>
</dbReference>
<dbReference type="eggNOG" id="KOG0070">
    <property type="taxonomic scope" value="Eukaryota"/>
</dbReference>
<dbReference type="PRINTS" id="PR00328">
    <property type="entry name" value="SAR1GTPBP"/>
</dbReference>
<dbReference type="HOGENOM" id="CLU_040729_9_3_1"/>
<dbReference type="GO" id="GO:0046872">
    <property type="term" value="F:metal ion binding"/>
    <property type="evidence" value="ECO:0007669"/>
    <property type="project" value="UniProtKB-KW"/>
</dbReference>
<dbReference type="EMBL" id="GG662576">
    <property type="protein sequence ID" value="EAR84254.1"/>
    <property type="molecule type" value="Genomic_DNA"/>
</dbReference>
<evidence type="ECO:0000313" key="8">
    <source>
        <dbReference type="Proteomes" id="UP000009168"/>
    </source>
</evidence>
<evidence type="ECO:0000256" key="5">
    <source>
        <dbReference type="PIRSR" id="PIRSR606689-2"/>
    </source>
</evidence>
<name>Q22FX2_TETTS</name>
<dbReference type="AlphaFoldDB" id="Q22FX2"/>
<keyword evidence="2 4" id="KW-0547">Nucleotide-binding</keyword>
<dbReference type="Proteomes" id="UP000009168">
    <property type="component" value="Unassembled WGS sequence"/>
</dbReference>
<dbReference type="OMA" id="HYYECAD"/>
<dbReference type="InterPro" id="IPR024156">
    <property type="entry name" value="Small_GTPase_ARF"/>
</dbReference>
<evidence type="ECO:0000256" key="1">
    <source>
        <dbReference type="ARBA" id="ARBA00010290"/>
    </source>
</evidence>
<gene>
    <name evidence="7" type="ORF">TTHERM_00721870</name>
</gene>
<keyword evidence="5" id="KW-0460">Magnesium</keyword>
<feature type="binding site" evidence="5">
    <location>
        <position position="31"/>
    </location>
    <ligand>
        <name>Mg(2+)</name>
        <dbReference type="ChEBI" id="CHEBI:18420"/>
    </ligand>
</feature>
<keyword evidence="8" id="KW-1185">Reference proteome</keyword>
<dbReference type="NCBIfam" id="TIGR00231">
    <property type="entry name" value="small_GTP"/>
    <property type="match status" value="1"/>
</dbReference>
<evidence type="ECO:0000256" key="6">
    <source>
        <dbReference type="RuleBase" id="RU003925"/>
    </source>
</evidence>